<feature type="compositionally biased region" description="Low complexity" evidence="1">
    <location>
        <begin position="258"/>
        <end position="276"/>
    </location>
</feature>
<name>A0AA39C406_MICHY</name>
<feature type="non-terminal residue" evidence="2">
    <location>
        <position position="408"/>
    </location>
</feature>
<feature type="region of interest" description="Disordered" evidence="1">
    <location>
        <begin position="292"/>
        <end position="358"/>
    </location>
</feature>
<feature type="compositionally biased region" description="Basic and acidic residues" evidence="1">
    <location>
        <begin position="292"/>
        <end position="302"/>
    </location>
</feature>
<evidence type="ECO:0000313" key="3">
    <source>
        <dbReference type="Proteomes" id="UP001168972"/>
    </source>
</evidence>
<organism evidence="2 3">
    <name type="scientific">Microctonus hyperodae</name>
    <name type="common">Parasitoid wasp</name>
    <dbReference type="NCBI Taxonomy" id="165561"/>
    <lineage>
        <taxon>Eukaryota</taxon>
        <taxon>Metazoa</taxon>
        <taxon>Ecdysozoa</taxon>
        <taxon>Arthropoda</taxon>
        <taxon>Hexapoda</taxon>
        <taxon>Insecta</taxon>
        <taxon>Pterygota</taxon>
        <taxon>Neoptera</taxon>
        <taxon>Endopterygota</taxon>
        <taxon>Hymenoptera</taxon>
        <taxon>Apocrita</taxon>
        <taxon>Ichneumonoidea</taxon>
        <taxon>Braconidae</taxon>
        <taxon>Euphorinae</taxon>
        <taxon>Microctonus</taxon>
    </lineage>
</organism>
<dbReference type="EMBL" id="JAQQBR010002226">
    <property type="protein sequence ID" value="KAK0157189.1"/>
    <property type="molecule type" value="Genomic_DNA"/>
</dbReference>
<comment type="caution">
    <text evidence="2">The sequence shown here is derived from an EMBL/GenBank/DDBJ whole genome shotgun (WGS) entry which is preliminary data.</text>
</comment>
<reference evidence="2" key="1">
    <citation type="journal article" date="2023" name="bioRxiv">
        <title>Scaffold-level genome assemblies of two parasitoid biocontrol wasps reveal the parthenogenesis mechanism and an associated novel virus.</title>
        <authorList>
            <person name="Inwood S."/>
            <person name="Skelly J."/>
            <person name="Guhlin J."/>
            <person name="Harrop T."/>
            <person name="Goldson S."/>
            <person name="Dearden P."/>
        </authorList>
    </citation>
    <scope>NUCLEOTIDE SEQUENCE</scope>
    <source>
        <strain evidence="2">Lincoln</strain>
        <tissue evidence="2">Whole body</tissue>
    </source>
</reference>
<evidence type="ECO:0000256" key="1">
    <source>
        <dbReference type="SAM" id="MobiDB-lite"/>
    </source>
</evidence>
<protein>
    <submittedName>
        <fullName evidence="2">Uncharacterized protein</fullName>
    </submittedName>
</protein>
<evidence type="ECO:0000313" key="2">
    <source>
        <dbReference type="EMBL" id="KAK0157189.1"/>
    </source>
</evidence>
<gene>
    <name evidence="2" type="ORF">PV327_011340</name>
</gene>
<feature type="compositionally biased region" description="Polar residues" evidence="1">
    <location>
        <begin position="378"/>
        <end position="390"/>
    </location>
</feature>
<sequence>MNTGISDVSDKQPPKGTPAAPDTSQQATPTARDGITQGASGTENTLYKTANQTHVHNDSKAFFRNIPNFDGTKDGCTTRAFIKCCKRARTFVPQISEENIVFSLMGKLKREYGAKVIEEDFKTIDDLTTFIRARFESPPVPYTVRIAQFNSMQQEQRERVSDYGEGVTSILREIIDEITQANRGGKEQEKKLVTQIAVDAFIKGLQPQYVKRLKTMKFDKLVHAIKEAVEAETLCEKFPNLGMGNNYTASCLNIQPQQKQNTQNTRNTQTLNRQNNHCNYCNRSGQERSECRVRKRENDQKYRNNQNTNIDNDQRWNNNRNNYNNRSNNSNTNNRNNMPSQNNNQNYRNTRNENNQYSGHIATECRKCIYDERQRQNNFPVTETNRSTEAQAGDEQGSPHNSAPMGNP</sequence>
<reference evidence="2" key="2">
    <citation type="submission" date="2023-03" db="EMBL/GenBank/DDBJ databases">
        <authorList>
            <person name="Inwood S.N."/>
            <person name="Skelly J.G."/>
            <person name="Guhlin J."/>
            <person name="Harrop T.W.R."/>
            <person name="Goldson S.G."/>
            <person name="Dearden P.K."/>
        </authorList>
    </citation>
    <scope>NUCLEOTIDE SEQUENCE</scope>
    <source>
        <strain evidence="2">Lincoln</strain>
        <tissue evidence="2">Whole body</tissue>
    </source>
</reference>
<feature type="region of interest" description="Disordered" evidence="1">
    <location>
        <begin position="1"/>
        <end position="41"/>
    </location>
</feature>
<proteinExistence type="predicted"/>
<feature type="region of interest" description="Disordered" evidence="1">
    <location>
        <begin position="378"/>
        <end position="408"/>
    </location>
</feature>
<feature type="compositionally biased region" description="Low complexity" evidence="1">
    <location>
        <begin position="307"/>
        <end position="355"/>
    </location>
</feature>
<accession>A0AA39C406</accession>
<keyword evidence="3" id="KW-1185">Reference proteome</keyword>
<dbReference type="AlphaFoldDB" id="A0AA39C406"/>
<feature type="region of interest" description="Disordered" evidence="1">
    <location>
        <begin position="258"/>
        <end position="279"/>
    </location>
</feature>
<dbReference type="Proteomes" id="UP001168972">
    <property type="component" value="Unassembled WGS sequence"/>
</dbReference>